<feature type="transmembrane region" description="Helical" evidence="1">
    <location>
        <begin position="45"/>
        <end position="60"/>
    </location>
</feature>
<dbReference type="RefSeq" id="XP_033402048.1">
    <property type="nucleotide sequence ID" value="XM_033535002.1"/>
</dbReference>
<evidence type="ECO:0000313" key="2">
    <source>
        <dbReference type="EMBL" id="KAF2146339.1"/>
    </source>
</evidence>
<accession>A0A6A6BQE9</accession>
<keyword evidence="1" id="KW-1133">Transmembrane helix</keyword>
<keyword evidence="1" id="KW-0812">Transmembrane</keyword>
<keyword evidence="3" id="KW-1185">Reference proteome</keyword>
<dbReference type="EMBL" id="ML995476">
    <property type="protein sequence ID" value="KAF2146339.1"/>
    <property type="molecule type" value="Genomic_DNA"/>
</dbReference>
<reference evidence="2" key="1">
    <citation type="journal article" date="2020" name="Stud. Mycol.">
        <title>101 Dothideomycetes genomes: a test case for predicting lifestyles and emergence of pathogens.</title>
        <authorList>
            <person name="Haridas S."/>
            <person name="Albert R."/>
            <person name="Binder M."/>
            <person name="Bloem J."/>
            <person name="Labutti K."/>
            <person name="Salamov A."/>
            <person name="Andreopoulos B."/>
            <person name="Baker S."/>
            <person name="Barry K."/>
            <person name="Bills G."/>
            <person name="Bluhm B."/>
            <person name="Cannon C."/>
            <person name="Castanera R."/>
            <person name="Culley D."/>
            <person name="Daum C."/>
            <person name="Ezra D."/>
            <person name="Gonzalez J."/>
            <person name="Henrissat B."/>
            <person name="Kuo A."/>
            <person name="Liang C."/>
            <person name="Lipzen A."/>
            <person name="Lutzoni F."/>
            <person name="Magnuson J."/>
            <person name="Mondo S."/>
            <person name="Nolan M."/>
            <person name="Ohm R."/>
            <person name="Pangilinan J."/>
            <person name="Park H.-J."/>
            <person name="Ramirez L."/>
            <person name="Alfaro M."/>
            <person name="Sun H."/>
            <person name="Tritt A."/>
            <person name="Yoshinaga Y."/>
            <person name="Zwiers L.-H."/>
            <person name="Turgeon B."/>
            <person name="Goodwin S."/>
            <person name="Spatafora J."/>
            <person name="Crous P."/>
            <person name="Grigoriev I."/>
        </authorList>
    </citation>
    <scope>NUCLEOTIDE SEQUENCE</scope>
    <source>
        <strain evidence="2">CBS 121167</strain>
    </source>
</reference>
<dbReference type="Proteomes" id="UP000799438">
    <property type="component" value="Unassembled WGS sequence"/>
</dbReference>
<dbReference type="GeneID" id="54292494"/>
<proteinExistence type="predicted"/>
<evidence type="ECO:0000313" key="3">
    <source>
        <dbReference type="Proteomes" id="UP000799438"/>
    </source>
</evidence>
<protein>
    <submittedName>
        <fullName evidence="2">Uncharacterized protein</fullName>
    </submittedName>
</protein>
<dbReference type="AlphaFoldDB" id="A0A6A6BQE9"/>
<evidence type="ECO:0000256" key="1">
    <source>
        <dbReference type="SAM" id="Phobius"/>
    </source>
</evidence>
<sequence>MAAEWRWSFARCGGMLNCLFSSFFAFLLCLLALRDLRRPTRTTAGRVKLFFSLCFALLLMEKRSKL</sequence>
<name>A0A6A6BQE9_9PEZI</name>
<feature type="transmembrane region" description="Helical" evidence="1">
    <location>
        <begin position="12"/>
        <end position="33"/>
    </location>
</feature>
<organism evidence="2 3">
    <name type="scientific">Aplosporella prunicola CBS 121167</name>
    <dbReference type="NCBI Taxonomy" id="1176127"/>
    <lineage>
        <taxon>Eukaryota</taxon>
        <taxon>Fungi</taxon>
        <taxon>Dikarya</taxon>
        <taxon>Ascomycota</taxon>
        <taxon>Pezizomycotina</taxon>
        <taxon>Dothideomycetes</taxon>
        <taxon>Dothideomycetes incertae sedis</taxon>
        <taxon>Botryosphaeriales</taxon>
        <taxon>Aplosporellaceae</taxon>
        <taxon>Aplosporella</taxon>
    </lineage>
</organism>
<keyword evidence="1" id="KW-0472">Membrane</keyword>
<gene>
    <name evidence="2" type="ORF">K452DRAFT_109169</name>
</gene>